<gene>
    <name evidence="7" type="ORF">GCM10010911_06130</name>
</gene>
<keyword evidence="3" id="KW-0813">Transport</keyword>
<keyword evidence="4 6" id="KW-0732">Signal</keyword>
<dbReference type="AlphaFoldDB" id="A0A917DND9"/>
<proteinExistence type="inferred from homology"/>
<comment type="similarity">
    <text evidence="2">Belongs to the bacterial solute-binding protein 1 family.</text>
</comment>
<organism evidence="7 8">
    <name type="scientific">Paenibacillus nasutitermitis</name>
    <dbReference type="NCBI Taxonomy" id="1652958"/>
    <lineage>
        <taxon>Bacteria</taxon>
        <taxon>Bacillati</taxon>
        <taxon>Bacillota</taxon>
        <taxon>Bacilli</taxon>
        <taxon>Bacillales</taxon>
        <taxon>Paenibacillaceae</taxon>
        <taxon>Paenibacillus</taxon>
    </lineage>
</organism>
<feature type="compositionally biased region" description="Low complexity" evidence="5">
    <location>
        <begin position="27"/>
        <end position="36"/>
    </location>
</feature>
<reference evidence="7" key="1">
    <citation type="journal article" date="2014" name="Int. J. Syst. Evol. Microbiol.">
        <title>Complete genome sequence of Corynebacterium casei LMG S-19264T (=DSM 44701T), isolated from a smear-ripened cheese.</title>
        <authorList>
            <consortium name="US DOE Joint Genome Institute (JGI-PGF)"/>
            <person name="Walter F."/>
            <person name="Albersmeier A."/>
            <person name="Kalinowski J."/>
            <person name="Ruckert C."/>
        </authorList>
    </citation>
    <scope>NUCLEOTIDE SEQUENCE</scope>
    <source>
        <strain evidence="7">CGMCC 1.15178</strain>
    </source>
</reference>
<reference evidence="7" key="2">
    <citation type="submission" date="2020-09" db="EMBL/GenBank/DDBJ databases">
        <authorList>
            <person name="Sun Q."/>
            <person name="Zhou Y."/>
        </authorList>
    </citation>
    <scope>NUCLEOTIDE SEQUENCE</scope>
    <source>
        <strain evidence="7">CGMCC 1.15178</strain>
    </source>
</reference>
<feature type="chain" id="PRO_5037701549" description="ABC transporter substrate-binding protein" evidence="6">
    <location>
        <begin position="26"/>
        <end position="474"/>
    </location>
</feature>
<evidence type="ECO:0000256" key="4">
    <source>
        <dbReference type="ARBA" id="ARBA00022729"/>
    </source>
</evidence>
<dbReference type="Pfam" id="PF01547">
    <property type="entry name" value="SBP_bac_1"/>
    <property type="match status" value="1"/>
</dbReference>
<dbReference type="EMBL" id="BMHP01000001">
    <property type="protein sequence ID" value="GGD51368.1"/>
    <property type="molecule type" value="Genomic_DNA"/>
</dbReference>
<evidence type="ECO:0000256" key="6">
    <source>
        <dbReference type="SAM" id="SignalP"/>
    </source>
</evidence>
<feature type="compositionally biased region" description="Basic and acidic residues" evidence="5">
    <location>
        <begin position="51"/>
        <end position="63"/>
    </location>
</feature>
<evidence type="ECO:0000256" key="5">
    <source>
        <dbReference type="SAM" id="MobiDB-lite"/>
    </source>
</evidence>
<dbReference type="InterPro" id="IPR006059">
    <property type="entry name" value="SBP"/>
</dbReference>
<dbReference type="PANTHER" id="PTHR43649:SF31">
    <property type="entry name" value="SN-GLYCEROL-3-PHOSPHATE-BINDING PERIPLASMIC PROTEIN UGPB"/>
    <property type="match status" value="1"/>
</dbReference>
<evidence type="ECO:0000313" key="7">
    <source>
        <dbReference type="EMBL" id="GGD51368.1"/>
    </source>
</evidence>
<dbReference type="Gene3D" id="3.40.190.10">
    <property type="entry name" value="Periplasmic binding protein-like II"/>
    <property type="match status" value="1"/>
</dbReference>
<dbReference type="Proteomes" id="UP000612456">
    <property type="component" value="Unassembled WGS sequence"/>
</dbReference>
<evidence type="ECO:0000256" key="1">
    <source>
        <dbReference type="ARBA" id="ARBA00004196"/>
    </source>
</evidence>
<dbReference type="GO" id="GO:0030313">
    <property type="term" value="C:cell envelope"/>
    <property type="evidence" value="ECO:0007669"/>
    <property type="project" value="UniProtKB-SubCell"/>
</dbReference>
<evidence type="ECO:0008006" key="9">
    <source>
        <dbReference type="Google" id="ProtNLM"/>
    </source>
</evidence>
<accession>A0A917DND9</accession>
<dbReference type="SUPFAM" id="SSF53850">
    <property type="entry name" value="Periplasmic binding protein-like II"/>
    <property type="match status" value="1"/>
</dbReference>
<evidence type="ECO:0000313" key="8">
    <source>
        <dbReference type="Proteomes" id="UP000612456"/>
    </source>
</evidence>
<dbReference type="CDD" id="cd13585">
    <property type="entry name" value="PBP2_TMBP_like"/>
    <property type="match status" value="1"/>
</dbReference>
<evidence type="ECO:0000256" key="3">
    <source>
        <dbReference type="ARBA" id="ARBA00022448"/>
    </source>
</evidence>
<dbReference type="InterPro" id="IPR050490">
    <property type="entry name" value="Bact_solute-bd_prot1"/>
</dbReference>
<evidence type="ECO:0000256" key="2">
    <source>
        <dbReference type="ARBA" id="ARBA00008520"/>
    </source>
</evidence>
<dbReference type="PANTHER" id="PTHR43649">
    <property type="entry name" value="ARABINOSE-BINDING PROTEIN-RELATED"/>
    <property type="match status" value="1"/>
</dbReference>
<comment type="caution">
    <text evidence="7">The sequence shown here is derived from an EMBL/GenBank/DDBJ whole genome shotgun (WGS) entry which is preliminary data.</text>
</comment>
<name>A0A917DND9_9BACL</name>
<dbReference type="RefSeq" id="WP_188988993.1">
    <property type="nucleotide sequence ID" value="NZ_BMHP01000001.1"/>
</dbReference>
<keyword evidence="8" id="KW-1185">Reference proteome</keyword>
<dbReference type="PROSITE" id="PS51257">
    <property type="entry name" value="PROKAR_LIPOPROTEIN"/>
    <property type="match status" value="1"/>
</dbReference>
<comment type="subcellular location">
    <subcellularLocation>
        <location evidence="1">Cell envelope</location>
    </subcellularLocation>
</comment>
<feature type="region of interest" description="Disordered" evidence="5">
    <location>
        <begin position="26"/>
        <end position="73"/>
    </location>
</feature>
<feature type="signal peptide" evidence="6">
    <location>
        <begin position="1"/>
        <end position="25"/>
    </location>
</feature>
<sequence>MKTRKRALWSLVILLLIVMTTAACSSGNNKGGNTKNEPVAPADTSANTKGEGNKAEGEGDKTDPPAAESNDPVTLRMVVWGPPLWTETIPAKFQEKYPNITLKVEKIDGGDNASVLEKITALSAAGTPADLTWIPAIPGFMKDDLLVDLGPYMETDPVLSKAQFSDSVLDVMKWKGNLVALPRAMDAYFMFVNKDLLAKHGMDMPTKDWTWDEFREMAKKATDPNAGEYGIAPGVFNYQAQAQAYAVSNGLAPNLSFMDENWNQSLLTDPKVLSAVQWVADLGWVDGSRPNDEQSTKAGVDPAGWGSWVTGKFAFDIMGQWEGASRKEAAKFDWDLLPLPKGTVSQAGYNGISPMGILKGSPNVDAAVKFLSWLVSEDGQRVLMSDGNIPLTSDPQMWDELTQIETWKGKNIKDAVTQECCMNRTLIGEEKYINWFDGEIGGIIKNGGDLSIFQRKATEFNTYTTQLRKELGLE</sequence>
<protein>
    <recommendedName>
        <fullName evidence="9">ABC transporter substrate-binding protein</fullName>
    </recommendedName>
</protein>